<dbReference type="EMBL" id="JAVRFE010000014">
    <property type="protein sequence ID" value="MDT0456615.1"/>
    <property type="molecule type" value="Genomic_DNA"/>
</dbReference>
<accession>A0ABU2T845</accession>
<evidence type="ECO:0000313" key="4">
    <source>
        <dbReference type="EMBL" id="MDT0456615.1"/>
    </source>
</evidence>
<evidence type="ECO:0000256" key="3">
    <source>
        <dbReference type="ARBA" id="ARBA00035643"/>
    </source>
</evidence>
<dbReference type="PANTHER" id="PTHR36852">
    <property type="entry name" value="PROTEIN GVPL 2"/>
    <property type="match status" value="1"/>
</dbReference>
<comment type="caution">
    <text evidence="4">The sequence shown here is derived from an EMBL/GenBank/DDBJ whole genome shotgun (WGS) entry which is preliminary data.</text>
</comment>
<organism evidence="4 5">
    <name type="scientific">Streptomyces mooreae</name>
    <dbReference type="NCBI Taxonomy" id="3075523"/>
    <lineage>
        <taxon>Bacteria</taxon>
        <taxon>Bacillati</taxon>
        <taxon>Actinomycetota</taxon>
        <taxon>Actinomycetes</taxon>
        <taxon>Kitasatosporales</taxon>
        <taxon>Streptomycetaceae</taxon>
        <taxon>Streptomyces</taxon>
    </lineage>
</organism>
<dbReference type="Proteomes" id="UP001180551">
    <property type="component" value="Unassembled WGS sequence"/>
</dbReference>
<sequence length="273" mass="29754">MTTETTVTYAYAVAQDPDGSLEEALTGLPGVADGPVRLVRAGDRGEVVVAVGAVPEQDFEESALRAHLEDLDWLESVARAHHRVIEALAARTTVLPLRLATVYLDDTRVRQMLDTRQEAFAERLSDLAAHTEWGVKIYVEAPAATGRPAEPPADADLSPGRAYLSHRKAQRHAREDAYRDAEEVARRVEDAARGHAVDRVQHRVQQGELARGPGENVINDAYLVPLEHGESFRSDVVRAGEGLPGVRVEVTGPWAPYSFATPPEAEPLKRAAP</sequence>
<proteinExistence type="inferred from homology"/>
<dbReference type="InterPro" id="IPR009430">
    <property type="entry name" value="GvpL/GvpF"/>
</dbReference>
<name>A0ABU2T845_9ACTN</name>
<keyword evidence="1" id="KW-0304">Gas vesicle</keyword>
<evidence type="ECO:0000256" key="2">
    <source>
        <dbReference type="ARBA" id="ARBA00035108"/>
    </source>
</evidence>
<evidence type="ECO:0000256" key="1">
    <source>
        <dbReference type="ARBA" id="ARBA00022987"/>
    </source>
</evidence>
<gene>
    <name evidence="4" type="ORF">RM550_12860</name>
</gene>
<keyword evidence="5" id="KW-1185">Reference proteome</keyword>
<dbReference type="RefSeq" id="WP_311623813.1">
    <property type="nucleotide sequence ID" value="NZ_JAVRFE010000014.1"/>
</dbReference>
<dbReference type="PANTHER" id="PTHR36852:SF1">
    <property type="entry name" value="PROTEIN GVPL 2"/>
    <property type="match status" value="1"/>
</dbReference>
<protein>
    <submittedName>
        <fullName evidence="4">GvpL/GvpF family gas vesicle protein</fullName>
    </submittedName>
</protein>
<dbReference type="Pfam" id="PF06386">
    <property type="entry name" value="GvpL_GvpF"/>
    <property type="match status" value="1"/>
</dbReference>
<evidence type="ECO:0000313" key="5">
    <source>
        <dbReference type="Proteomes" id="UP001180551"/>
    </source>
</evidence>
<comment type="subcellular location">
    <subcellularLocation>
        <location evidence="2">Gas vesicle</location>
    </subcellularLocation>
</comment>
<reference evidence="4" key="1">
    <citation type="submission" date="2024-05" db="EMBL/GenBank/DDBJ databases">
        <title>30 novel species of actinomycetes from the DSMZ collection.</title>
        <authorList>
            <person name="Nouioui I."/>
        </authorList>
    </citation>
    <scope>NUCLEOTIDE SEQUENCE</scope>
    <source>
        <strain evidence="4">DSM 41527</strain>
    </source>
</reference>
<comment type="similarity">
    <text evidence="3">Belongs to the gas vesicle GvpF/GvpL family.</text>
</comment>